<keyword evidence="9" id="KW-1185">Reference proteome</keyword>
<gene>
    <name evidence="8" type="ORF">H3Z74_05340</name>
</gene>
<dbReference type="RefSeq" id="WP_187762916.1">
    <property type="nucleotide sequence ID" value="NZ_CP061038.1"/>
</dbReference>
<evidence type="ECO:0000256" key="3">
    <source>
        <dbReference type="ARBA" id="ARBA00022692"/>
    </source>
</evidence>
<feature type="transmembrane region" description="Helical" evidence="7">
    <location>
        <begin position="241"/>
        <end position="266"/>
    </location>
</feature>
<feature type="region of interest" description="Disordered" evidence="6">
    <location>
        <begin position="362"/>
        <end position="423"/>
    </location>
</feature>
<feature type="transmembrane region" description="Helical" evidence="7">
    <location>
        <begin position="42"/>
        <end position="63"/>
    </location>
</feature>
<comment type="subcellular location">
    <subcellularLocation>
        <location evidence="1">Membrane</location>
        <topology evidence="1">Multi-pass membrane protein</topology>
    </subcellularLocation>
</comment>
<dbReference type="InterPro" id="IPR007688">
    <property type="entry name" value="Conjugal_tfr_TrbL/VirB6"/>
</dbReference>
<keyword evidence="3 7" id="KW-0812">Transmembrane</keyword>
<dbReference type="Pfam" id="PF04610">
    <property type="entry name" value="TrbL"/>
    <property type="match status" value="2"/>
</dbReference>
<feature type="transmembrane region" description="Helical" evidence="7">
    <location>
        <begin position="286"/>
        <end position="308"/>
    </location>
</feature>
<evidence type="ECO:0000313" key="8">
    <source>
        <dbReference type="EMBL" id="QNQ10625.1"/>
    </source>
</evidence>
<evidence type="ECO:0000256" key="7">
    <source>
        <dbReference type="SAM" id="Phobius"/>
    </source>
</evidence>
<accession>A0A7H0LLS2</accession>
<protein>
    <submittedName>
        <fullName evidence="8">Type IV secretion system protein</fullName>
    </submittedName>
</protein>
<evidence type="ECO:0000313" key="9">
    <source>
        <dbReference type="Proteomes" id="UP000516148"/>
    </source>
</evidence>
<comment type="similarity">
    <text evidence="2">Belongs to the TrbL/VirB6 family.</text>
</comment>
<evidence type="ECO:0000256" key="6">
    <source>
        <dbReference type="SAM" id="MobiDB-lite"/>
    </source>
</evidence>
<name>A0A7H0LLS2_9SPHN</name>
<feature type="transmembrane region" description="Helical" evidence="7">
    <location>
        <begin position="75"/>
        <end position="92"/>
    </location>
</feature>
<feature type="transmembrane region" description="Helical" evidence="7">
    <location>
        <begin position="196"/>
        <end position="229"/>
    </location>
</feature>
<evidence type="ECO:0000256" key="4">
    <source>
        <dbReference type="ARBA" id="ARBA00022989"/>
    </source>
</evidence>
<evidence type="ECO:0000256" key="5">
    <source>
        <dbReference type="ARBA" id="ARBA00023136"/>
    </source>
</evidence>
<evidence type="ECO:0000256" key="1">
    <source>
        <dbReference type="ARBA" id="ARBA00004141"/>
    </source>
</evidence>
<keyword evidence="4 7" id="KW-1133">Transmembrane helix</keyword>
<reference evidence="8 9" key="1">
    <citation type="submission" date="2020-09" db="EMBL/GenBank/DDBJ databases">
        <title>Sphingomonas sp., a new species isolated from pork steak.</title>
        <authorList>
            <person name="Heidler von Heilborn D."/>
        </authorList>
    </citation>
    <scope>NUCLEOTIDE SEQUENCE [LARGE SCALE GENOMIC DNA]</scope>
    <source>
        <strain evidence="9">S8-3T</strain>
    </source>
</reference>
<dbReference type="KEGG" id="spap:H3Z74_05340"/>
<dbReference type="Proteomes" id="UP000516148">
    <property type="component" value="Chromosome"/>
</dbReference>
<dbReference type="EMBL" id="CP061038">
    <property type="protein sequence ID" value="QNQ10625.1"/>
    <property type="molecule type" value="Genomic_DNA"/>
</dbReference>
<feature type="region of interest" description="Disordered" evidence="6">
    <location>
        <begin position="150"/>
        <end position="186"/>
    </location>
</feature>
<proteinExistence type="inferred from homology"/>
<evidence type="ECO:0000256" key="2">
    <source>
        <dbReference type="ARBA" id="ARBA00007802"/>
    </source>
</evidence>
<keyword evidence="5 7" id="KW-0472">Membrane</keyword>
<sequence length="423" mass="44158">MTCPSIYSGGAFLSGVLNYVDCQAQAVGQSGYQALATPGSGVSLLLTGVLTIFIAMFGYRMILGQTPDARDGVTAVVKIGIVLVLATSWPAFRILAYDVAMHGPAQLAANIGQPAGLPGSDGGLVSRLQGVDNNIAALIAMGTGKPDDADVIAGPTQTLTPQQQQQEQQRLQRSLQRPRWDPAKDNDRLNQARTLYLTGAIAAFASVRLVAGLLLALGPLFALFLLFDATRGLFEGWVRTLAGATLGALSTAIILGIELALIEPWLANVLAQRNFDISTPAAPVELLVMTLVFGLTLLAALIAVARVAHGFRIPNSWRLTPARLADAMGGLDGGRASVAPAGRSTPADEPRSRAIAIADAVAASQRRESAGSPPPVTQIGARMSSQTVSRDIPVAGATPLGQSYRRRTKGRVSAGAARRDGNK</sequence>
<feature type="compositionally biased region" description="Low complexity" evidence="6">
    <location>
        <begin position="155"/>
        <end position="177"/>
    </location>
</feature>
<dbReference type="GO" id="GO:0016020">
    <property type="term" value="C:membrane"/>
    <property type="evidence" value="ECO:0007669"/>
    <property type="project" value="UniProtKB-SubCell"/>
</dbReference>
<dbReference type="AlphaFoldDB" id="A0A7H0LLS2"/>
<organism evidence="8 9">
    <name type="scientific">Sphingomonas alpina</name>
    <dbReference type="NCBI Taxonomy" id="653931"/>
    <lineage>
        <taxon>Bacteria</taxon>
        <taxon>Pseudomonadati</taxon>
        <taxon>Pseudomonadota</taxon>
        <taxon>Alphaproteobacteria</taxon>
        <taxon>Sphingomonadales</taxon>
        <taxon>Sphingomonadaceae</taxon>
        <taxon>Sphingomonas</taxon>
    </lineage>
</organism>
<dbReference type="GO" id="GO:0030255">
    <property type="term" value="P:protein secretion by the type IV secretion system"/>
    <property type="evidence" value="ECO:0007669"/>
    <property type="project" value="InterPro"/>
</dbReference>